<evidence type="ECO:0000256" key="8">
    <source>
        <dbReference type="RuleBase" id="RU363032"/>
    </source>
</evidence>
<organism evidence="10 11">
    <name type="scientific">Fusobacterium necrogenes</name>
    <dbReference type="NCBI Taxonomy" id="858"/>
    <lineage>
        <taxon>Bacteria</taxon>
        <taxon>Fusobacteriati</taxon>
        <taxon>Fusobacteriota</taxon>
        <taxon>Fusobacteriia</taxon>
        <taxon>Fusobacteriales</taxon>
        <taxon>Fusobacteriaceae</taxon>
        <taxon>Fusobacterium</taxon>
    </lineage>
</organism>
<feature type="transmembrane region" description="Helical" evidence="8">
    <location>
        <begin position="375"/>
        <end position="394"/>
    </location>
</feature>
<gene>
    <name evidence="10" type="ORF">NCTC10723_00783</name>
</gene>
<feature type="transmembrane region" description="Helical" evidence="8">
    <location>
        <begin position="225"/>
        <end position="246"/>
    </location>
</feature>
<evidence type="ECO:0000256" key="7">
    <source>
        <dbReference type="ARBA" id="ARBA00023136"/>
    </source>
</evidence>
<evidence type="ECO:0000313" key="10">
    <source>
        <dbReference type="EMBL" id="STO31335.1"/>
    </source>
</evidence>
<proteinExistence type="inferred from homology"/>
<feature type="transmembrane region" description="Helical" evidence="8">
    <location>
        <begin position="484"/>
        <end position="502"/>
    </location>
</feature>
<feature type="transmembrane region" description="Helical" evidence="8">
    <location>
        <begin position="312"/>
        <end position="340"/>
    </location>
</feature>
<dbReference type="PANTHER" id="PTHR43357">
    <property type="entry name" value="INNER MEMBRANE ABC TRANSPORTER PERMEASE PROTEIN YDCV"/>
    <property type="match status" value="1"/>
</dbReference>
<evidence type="ECO:0000256" key="6">
    <source>
        <dbReference type="ARBA" id="ARBA00022989"/>
    </source>
</evidence>
<accession>A0A377GWM3</accession>
<feature type="transmembrane region" description="Helical" evidence="8">
    <location>
        <begin position="266"/>
        <end position="288"/>
    </location>
</feature>
<dbReference type="PANTHER" id="PTHR43357:SF4">
    <property type="entry name" value="INNER MEMBRANE ABC TRANSPORTER PERMEASE PROTEIN YDCV"/>
    <property type="match status" value="1"/>
</dbReference>
<keyword evidence="6 8" id="KW-1133">Transmembrane helix</keyword>
<dbReference type="AlphaFoldDB" id="A0A377GWM3"/>
<evidence type="ECO:0000256" key="5">
    <source>
        <dbReference type="ARBA" id="ARBA00022692"/>
    </source>
</evidence>
<dbReference type="Pfam" id="PF00528">
    <property type="entry name" value="BPD_transp_1"/>
    <property type="match status" value="1"/>
</dbReference>
<keyword evidence="4" id="KW-0997">Cell inner membrane</keyword>
<evidence type="ECO:0000256" key="2">
    <source>
        <dbReference type="ARBA" id="ARBA00022448"/>
    </source>
</evidence>
<dbReference type="Gene3D" id="1.10.3720.10">
    <property type="entry name" value="MetI-like"/>
    <property type="match status" value="2"/>
</dbReference>
<feature type="transmembrane region" description="Helical" evidence="8">
    <location>
        <begin position="430"/>
        <end position="448"/>
    </location>
</feature>
<dbReference type="InterPro" id="IPR035906">
    <property type="entry name" value="MetI-like_sf"/>
</dbReference>
<keyword evidence="2 8" id="KW-0813">Transport</keyword>
<feature type="transmembrane region" description="Helical" evidence="8">
    <location>
        <begin position="179"/>
        <end position="205"/>
    </location>
</feature>
<comment type="subcellular location">
    <subcellularLocation>
        <location evidence="1">Cell inner membrane</location>
        <topology evidence="1">Multi-pass membrane protein</topology>
    </subcellularLocation>
    <subcellularLocation>
        <location evidence="8">Cell membrane</location>
        <topology evidence="8">Multi-pass membrane protein</topology>
    </subcellularLocation>
</comment>
<evidence type="ECO:0000256" key="1">
    <source>
        <dbReference type="ARBA" id="ARBA00004429"/>
    </source>
</evidence>
<evidence type="ECO:0000256" key="3">
    <source>
        <dbReference type="ARBA" id="ARBA00022475"/>
    </source>
</evidence>
<name>A0A377GWM3_9FUSO</name>
<evidence type="ECO:0000313" key="11">
    <source>
        <dbReference type="Proteomes" id="UP000255328"/>
    </source>
</evidence>
<evidence type="ECO:0000259" key="9">
    <source>
        <dbReference type="PROSITE" id="PS50928"/>
    </source>
</evidence>
<dbReference type="OrthoDB" id="90456at2"/>
<feature type="domain" description="ABC transmembrane type-1" evidence="9">
    <location>
        <begin position="49"/>
        <end position="243"/>
    </location>
</feature>
<dbReference type="EMBL" id="UGGU01000003">
    <property type="protein sequence ID" value="STO31335.1"/>
    <property type="molecule type" value="Genomic_DNA"/>
</dbReference>
<protein>
    <submittedName>
        <fullName evidence="10">Thiamine transporter membrane protein</fullName>
    </submittedName>
</protein>
<dbReference type="InterPro" id="IPR000515">
    <property type="entry name" value="MetI-like"/>
</dbReference>
<dbReference type="Proteomes" id="UP000255328">
    <property type="component" value="Unassembled WGS sequence"/>
</dbReference>
<feature type="transmembrane region" description="Helical" evidence="8">
    <location>
        <begin position="120"/>
        <end position="141"/>
    </location>
</feature>
<dbReference type="RefSeq" id="WP_115269557.1">
    <property type="nucleotide sequence ID" value="NZ_UGGU01000003.1"/>
</dbReference>
<dbReference type="GO" id="GO:0055085">
    <property type="term" value="P:transmembrane transport"/>
    <property type="evidence" value="ECO:0007669"/>
    <property type="project" value="InterPro"/>
</dbReference>
<keyword evidence="7 8" id="KW-0472">Membrane</keyword>
<dbReference type="CDD" id="cd06261">
    <property type="entry name" value="TM_PBP2"/>
    <property type="match status" value="1"/>
</dbReference>
<sequence length="506" mass="57938">MLKRKILGKFLLNLCYGILWLVPIYFFIRDFFDLSSLELLKENYIQEITIFSIKQAFYSSVIALLVGIIPAYYSAYSRDILSKFIGSLVFIPFFFPVISIVTIFSLIFNLPIVKELNILYTLKGIIMANVFYNSPIFVKYISEGLKKIPKELEESMRIDGANDFIIFIKIQFSLILPQIFRAFVLVFTYCFLGLGIILSLGGIKYSNIEVEIANTLMGGADFSKAMLLGGLQFLILLILNSFGIFVKEYEISGDQQEKKLGLIFKIYSLIYLIFQYGVVVLAFLFSFLNQFTGEFSLKAYINLFSKPFNEEFGVISAIANSFMISMIVSIITVFIIYLIIKNYSRITDIIIFSNMGISGAFLAITLYYMNILFDIPLILLLGVGYLIGAIPIGYSFMYQYIKKFPVEILEVSELDCKNFYQRFRYVEFPILKNIFISSFLQIFAVIFGEFTVVYTMQLGDIIPIASLVNYSLVSNKKYMESSAFSAIVLFIVLSAFLLGEYFKEKE</sequence>
<feature type="transmembrane region" description="Helical" evidence="8">
    <location>
        <begin position="7"/>
        <end position="28"/>
    </location>
</feature>
<dbReference type="GO" id="GO:0005886">
    <property type="term" value="C:plasma membrane"/>
    <property type="evidence" value="ECO:0007669"/>
    <property type="project" value="UniProtKB-SubCell"/>
</dbReference>
<feature type="transmembrane region" description="Helical" evidence="8">
    <location>
        <begin position="48"/>
        <end position="73"/>
    </location>
</feature>
<keyword evidence="11" id="KW-1185">Reference proteome</keyword>
<dbReference type="PROSITE" id="PS50928">
    <property type="entry name" value="ABC_TM1"/>
    <property type="match status" value="2"/>
</dbReference>
<comment type="similarity">
    <text evidence="8">Belongs to the binding-protein-dependent transport system permease family.</text>
</comment>
<feature type="domain" description="ABC transmembrane type-1" evidence="9">
    <location>
        <begin position="314"/>
        <end position="499"/>
    </location>
</feature>
<feature type="transmembrane region" description="Helical" evidence="8">
    <location>
        <begin position="85"/>
        <end position="108"/>
    </location>
</feature>
<evidence type="ECO:0000256" key="4">
    <source>
        <dbReference type="ARBA" id="ARBA00022519"/>
    </source>
</evidence>
<keyword evidence="3" id="KW-1003">Cell membrane</keyword>
<feature type="transmembrane region" description="Helical" evidence="8">
    <location>
        <begin position="349"/>
        <end position="369"/>
    </location>
</feature>
<reference evidence="10 11" key="1">
    <citation type="submission" date="2018-06" db="EMBL/GenBank/DDBJ databases">
        <authorList>
            <consortium name="Pathogen Informatics"/>
            <person name="Doyle S."/>
        </authorList>
    </citation>
    <scope>NUCLEOTIDE SEQUENCE [LARGE SCALE GENOMIC DNA]</scope>
    <source>
        <strain evidence="10 11">NCTC10723</strain>
    </source>
</reference>
<dbReference type="SUPFAM" id="SSF161098">
    <property type="entry name" value="MetI-like"/>
    <property type="match status" value="2"/>
</dbReference>
<keyword evidence="5 8" id="KW-0812">Transmembrane</keyword>